<dbReference type="EMBL" id="CP118099">
    <property type="protein sequence ID" value="WDH76680.1"/>
    <property type="molecule type" value="Genomic_DNA"/>
</dbReference>
<dbReference type="RefSeq" id="WP_274357284.1">
    <property type="nucleotide sequence ID" value="NZ_CP118099.1"/>
</dbReference>
<keyword evidence="2" id="KW-1185">Reference proteome</keyword>
<evidence type="ECO:0000313" key="2">
    <source>
        <dbReference type="Proteomes" id="UP001213680"/>
    </source>
</evidence>
<evidence type="ECO:0008006" key="3">
    <source>
        <dbReference type="Google" id="ProtNLM"/>
    </source>
</evidence>
<protein>
    <recommendedName>
        <fullName evidence="3">Dnd system-associated protein 4</fullName>
    </recommendedName>
</protein>
<sequence>MSRRSVRRDGAQNEMYVTLKDDVQLFESYKDVFMAALMYGYTNERRKKIKNGPEILLGIFSSQDIQFMKMIMYLEKEYELFSTEDEAESADMNFENFEIIEEYAAGGLEGLYHELQNHLSDSESAQNAYLDLMMKYENQDFSTEDLINELPLK</sequence>
<name>A0ABY7X3X5_9BACL</name>
<proteinExistence type="predicted"/>
<gene>
    <name evidence="1" type="ORF">PTI97_03975</name>
</gene>
<accession>A0ABY7X3X5</accession>
<dbReference type="Proteomes" id="UP001213680">
    <property type="component" value="Chromosome"/>
</dbReference>
<organism evidence="1 2">
    <name type="scientific">Exiguobacterium marinum</name>
    <dbReference type="NCBI Taxonomy" id="273528"/>
    <lineage>
        <taxon>Bacteria</taxon>
        <taxon>Bacillati</taxon>
        <taxon>Bacillota</taxon>
        <taxon>Bacilli</taxon>
        <taxon>Bacillales</taxon>
        <taxon>Bacillales Family XII. Incertae Sedis</taxon>
        <taxon>Exiguobacterium</taxon>
    </lineage>
</organism>
<reference evidence="1 2" key="1">
    <citation type="submission" date="2023-02" db="EMBL/GenBank/DDBJ databases">
        <title>A bacterium isolated from plastisphere.</title>
        <authorList>
            <person name="Sun Y."/>
        </authorList>
    </citation>
    <scope>NUCLEOTIDE SEQUENCE [LARGE SCALE GENOMIC DNA]</scope>
    <source>
        <strain evidence="2">a-1</strain>
    </source>
</reference>
<evidence type="ECO:0000313" key="1">
    <source>
        <dbReference type="EMBL" id="WDH76680.1"/>
    </source>
</evidence>